<keyword evidence="9 12" id="KW-0472">Membrane</keyword>
<evidence type="ECO:0000259" key="13">
    <source>
        <dbReference type="Pfam" id="PF04602"/>
    </source>
</evidence>
<dbReference type="EMBL" id="BJNG01000039">
    <property type="protein sequence ID" value="GEC22069.1"/>
    <property type="molecule type" value="Genomic_DNA"/>
</dbReference>
<dbReference type="InterPro" id="IPR040920">
    <property type="entry name" value="Arabino_trans_N"/>
</dbReference>
<evidence type="ECO:0000256" key="1">
    <source>
        <dbReference type="ARBA" id="ARBA00003001"/>
    </source>
</evidence>
<evidence type="ECO:0000256" key="11">
    <source>
        <dbReference type="SAM" id="MobiDB-lite"/>
    </source>
</evidence>
<feature type="transmembrane region" description="Helical" evidence="12">
    <location>
        <begin position="630"/>
        <end position="652"/>
    </location>
</feature>
<feature type="domain" description="Arabinofuranosyltransferase central" evidence="13">
    <location>
        <begin position="165"/>
        <end position="585"/>
    </location>
</feature>
<evidence type="ECO:0000256" key="12">
    <source>
        <dbReference type="SAM" id="Phobius"/>
    </source>
</evidence>
<evidence type="ECO:0000256" key="8">
    <source>
        <dbReference type="ARBA" id="ARBA00022989"/>
    </source>
</evidence>
<evidence type="ECO:0000256" key="3">
    <source>
        <dbReference type="ARBA" id="ARBA00008195"/>
    </source>
</evidence>
<dbReference type="GO" id="GO:0071555">
    <property type="term" value="P:cell wall organization"/>
    <property type="evidence" value="ECO:0007669"/>
    <property type="project" value="UniProtKB-KW"/>
</dbReference>
<dbReference type="Pfam" id="PF14896">
    <property type="entry name" value="Arabino_trans_C"/>
    <property type="match status" value="1"/>
</dbReference>
<dbReference type="RefSeq" id="WP_141281214.1">
    <property type="nucleotide sequence ID" value="NZ_BAAARZ010000013.1"/>
</dbReference>
<keyword evidence="10" id="KW-0961">Cell wall biogenesis/degradation</keyword>
<keyword evidence="7 12" id="KW-0812">Transmembrane</keyword>
<organism evidence="16 17">
    <name type="scientific">Pseudonocardia hydrocarbonoxydans</name>
    <dbReference type="NCBI Taxonomy" id="76726"/>
    <lineage>
        <taxon>Bacteria</taxon>
        <taxon>Bacillati</taxon>
        <taxon>Actinomycetota</taxon>
        <taxon>Actinomycetes</taxon>
        <taxon>Pseudonocardiales</taxon>
        <taxon>Pseudonocardiaceae</taxon>
        <taxon>Pseudonocardia</taxon>
    </lineage>
</organism>
<gene>
    <name evidence="16" type="ORF">PHY01_43520</name>
</gene>
<dbReference type="InterPro" id="IPR007680">
    <property type="entry name" value="Arabino_trans_central"/>
</dbReference>
<dbReference type="OrthoDB" id="3588137at2"/>
<feature type="transmembrane region" description="Helical" evidence="12">
    <location>
        <begin position="355"/>
        <end position="388"/>
    </location>
</feature>
<evidence type="ECO:0000256" key="9">
    <source>
        <dbReference type="ARBA" id="ARBA00023136"/>
    </source>
</evidence>
<dbReference type="Proteomes" id="UP000320338">
    <property type="component" value="Unassembled WGS sequence"/>
</dbReference>
<comment type="subcellular location">
    <subcellularLocation>
        <location evidence="2">Cell membrane</location>
        <topology evidence="2">Multi-pass membrane protein</topology>
    </subcellularLocation>
</comment>
<keyword evidence="17" id="KW-1185">Reference proteome</keyword>
<dbReference type="InterPro" id="IPR032731">
    <property type="entry name" value="Arabino_trans_C"/>
</dbReference>
<dbReference type="GO" id="GO:0052636">
    <property type="term" value="F:arabinosyltransferase activity"/>
    <property type="evidence" value="ECO:0007669"/>
    <property type="project" value="InterPro"/>
</dbReference>
<feature type="transmembrane region" description="Helical" evidence="12">
    <location>
        <begin position="277"/>
        <end position="298"/>
    </location>
</feature>
<sequence length="958" mass="99148">MTRLVIALALLTGLLGIGAVLAPVDADDPVLTWPRAGEAPVSTVVPLSPYRPLELRADVPCGQGEILRTLPADVDATLGSGLVVASADGRVTIDSSGQRLLDAPVAAGCAYTVEADAAGTRVLRDGAVVADRPGLLPPQVAVLETSATGDGLAVEIHTDARYQSSPTPLKTALLVAHGLALLALLVVAWRAWPGRGPGLRRPSPSPADAVVLVVSAAWAVLGPVNIDDSWYALMARAAGASGYVGNYIYQFNVTENPFVLSQYAMQAWGQLGGWNLLWLRMLPLAYGLATYVLLRVLLATVLPRVRAVPWALAGAHLLWFCAYGITLRPETAIVVLSAAVLLLVELARRRESIGALAAATALAALAMTVSPTALVAVAPLVVALPWLWRWLRGASVVERTAAGLLALASASVVVPVGFADATLGDVLESVSVHRWYYRQHPWYDEFVHYAALLGQTDQGAWGKRLPVLFTLAVLVLGLLAVGRTRGAGGPSARLLASSSLVTVLALASMALTPTKWVNHFGAVAAPATVLLAVALLRTPIPRRAGTGPTAIAALAAVGAAAVSFAGPNLWRPFADWGQPFGNHADLSTPVAISATTPGIGPLELRNPLLWLAVAGVALYVARRGLTPDRAVLGVAVAGGVALLLAAFTLAPLRQAPGASVASTNLAGGCGFADAVTVLDDTGVTLGAPSGTADLTGDAVAGTPPERAAVDGGSWHTDVADGTGTGSVATPWYPVPAGGPDDAVVVASTGDLRAGQEIALEFRLDGDVTPVVLDPAGLQPDWVDRTVALGELPARPAEVRAVARDTLAGDDTWLGVSAPRLAVSRPAAELTAGAPVFADQVSAVFWPCADQIEVRDGLAEPPAYRLRAGDGLEEAIEDNAFFAPNGGTLVGIDRTARFVELPSELPGGVATLGWGHVDRVVYDHPTGRFDLTVGTERRNGWTRLPTLVGEAYTGRGFIG</sequence>
<feature type="transmembrane region" description="Helical" evidence="12">
    <location>
        <begin position="494"/>
        <end position="511"/>
    </location>
</feature>
<dbReference type="Pfam" id="PF17689">
    <property type="entry name" value="Arabino_trans_N"/>
    <property type="match status" value="1"/>
</dbReference>
<keyword evidence="8 12" id="KW-1133">Transmembrane helix</keyword>
<dbReference type="GO" id="GO:0071766">
    <property type="term" value="P:Actinobacterium-type cell wall biogenesis"/>
    <property type="evidence" value="ECO:0007669"/>
    <property type="project" value="InterPro"/>
</dbReference>
<feature type="domain" description="Arabinosyltransferas concanavalin like" evidence="15">
    <location>
        <begin position="31"/>
        <end position="161"/>
    </location>
</feature>
<comment type="similarity">
    <text evidence="3">Belongs to the emb family.</text>
</comment>
<feature type="transmembrane region" description="Helical" evidence="12">
    <location>
        <begin position="209"/>
        <end position="226"/>
    </location>
</feature>
<accession>A0A4Y3WWG1</accession>
<feature type="transmembrane region" description="Helical" evidence="12">
    <location>
        <begin position="517"/>
        <end position="536"/>
    </location>
</feature>
<feature type="transmembrane region" description="Helical" evidence="12">
    <location>
        <begin position="604"/>
        <end position="621"/>
    </location>
</feature>
<evidence type="ECO:0000256" key="5">
    <source>
        <dbReference type="ARBA" id="ARBA00022676"/>
    </source>
</evidence>
<keyword evidence="5" id="KW-0328">Glycosyltransferase</keyword>
<dbReference type="GO" id="GO:0005886">
    <property type="term" value="C:plasma membrane"/>
    <property type="evidence" value="ECO:0007669"/>
    <property type="project" value="UniProtKB-SubCell"/>
</dbReference>
<protein>
    <submittedName>
        <fullName evidence="16">Arabinosyltransferase</fullName>
    </submittedName>
</protein>
<keyword evidence="6 16" id="KW-0808">Transferase</keyword>
<reference evidence="16 17" key="1">
    <citation type="submission" date="2019-06" db="EMBL/GenBank/DDBJ databases">
        <title>Whole genome shotgun sequence of Pseudonocardia hydrocarbonoxydans NBRC 14498.</title>
        <authorList>
            <person name="Hosoyama A."/>
            <person name="Uohara A."/>
            <person name="Ohji S."/>
            <person name="Ichikawa N."/>
        </authorList>
    </citation>
    <scope>NUCLEOTIDE SEQUENCE [LARGE SCALE GENOMIC DNA]</scope>
    <source>
        <strain evidence="16 17">NBRC 14498</strain>
    </source>
</reference>
<dbReference type="Gene3D" id="2.60.120.610">
    <property type="entry name" value="arabinofuranosyltransferase like domain"/>
    <property type="match status" value="1"/>
</dbReference>
<dbReference type="AlphaFoldDB" id="A0A4Y3WWG1"/>
<evidence type="ECO:0000256" key="2">
    <source>
        <dbReference type="ARBA" id="ARBA00004651"/>
    </source>
</evidence>
<name>A0A4Y3WWG1_9PSEU</name>
<feature type="transmembrane region" description="Helical" evidence="12">
    <location>
        <begin position="307"/>
        <end position="325"/>
    </location>
</feature>
<evidence type="ECO:0000256" key="4">
    <source>
        <dbReference type="ARBA" id="ARBA00022475"/>
    </source>
</evidence>
<evidence type="ECO:0000313" key="16">
    <source>
        <dbReference type="EMBL" id="GEC22069.1"/>
    </source>
</evidence>
<proteinExistence type="inferred from homology"/>
<feature type="transmembrane region" description="Helical" evidence="12">
    <location>
        <begin position="171"/>
        <end position="189"/>
    </location>
</feature>
<comment type="caution">
    <text evidence="16">The sequence shown here is derived from an EMBL/GenBank/DDBJ whole genome shotgun (WGS) entry which is preliminary data.</text>
</comment>
<evidence type="ECO:0000259" key="15">
    <source>
        <dbReference type="Pfam" id="PF17689"/>
    </source>
</evidence>
<dbReference type="Pfam" id="PF04602">
    <property type="entry name" value="Arabinose_trans"/>
    <property type="match status" value="1"/>
</dbReference>
<feature type="region of interest" description="Disordered" evidence="11">
    <location>
        <begin position="689"/>
        <end position="715"/>
    </location>
</feature>
<evidence type="ECO:0000259" key="14">
    <source>
        <dbReference type="Pfam" id="PF14896"/>
    </source>
</evidence>
<comment type="function">
    <text evidence="1">Arabinosyl transferase responsible for the polymerization of arabinose into the arabinan of arabinogalactan.</text>
</comment>
<dbReference type="Gene3D" id="3.40.190.160">
    <property type="match status" value="1"/>
</dbReference>
<evidence type="ECO:0000256" key="10">
    <source>
        <dbReference type="ARBA" id="ARBA00023316"/>
    </source>
</evidence>
<evidence type="ECO:0000313" key="17">
    <source>
        <dbReference type="Proteomes" id="UP000320338"/>
    </source>
</evidence>
<evidence type="ECO:0000256" key="7">
    <source>
        <dbReference type="ARBA" id="ARBA00022692"/>
    </source>
</evidence>
<evidence type="ECO:0000256" key="6">
    <source>
        <dbReference type="ARBA" id="ARBA00022679"/>
    </source>
</evidence>
<keyword evidence="4" id="KW-1003">Cell membrane</keyword>
<dbReference type="InterPro" id="IPR027451">
    <property type="entry name" value="EmbABC_dom1"/>
</dbReference>
<feature type="domain" description="Arabinosyltransferase C-terminal" evidence="14">
    <location>
        <begin position="721"/>
        <end position="942"/>
    </location>
</feature>
<feature type="transmembrane region" description="Helical" evidence="12">
    <location>
        <begin position="548"/>
        <end position="570"/>
    </location>
</feature>
<feature type="transmembrane region" description="Helical" evidence="12">
    <location>
        <begin position="465"/>
        <end position="482"/>
    </location>
</feature>